<evidence type="ECO:0000259" key="7">
    <source>
        <dbReference type="Pfam" id="PF04932"/>
    </source>
</evidence>
<keyword evidence="4 6" id="KW-0472">Membrane</keyword>
<name>A0A4P7GLB5_9ACTN</name>
<gene>
    <name evidence="8" type="ORF">EXE57_10875</name>
</gene>
<feature type="region of interest" description="Disordered" evidence="5">
    <location>
        <begin position="349"/>
        <end position="373"/>
    </location>
</feature>
<reference evidence="8 9" key="1">
    <citation type="submission" date="2019-03" db="EMBL/GenBank/DDBJ databases">
        <title>Three New Species of Nocardioides, Nocardioides euryhalodurans sp. nov., Nocardioides seonyuensis sp. nov. and Nocardioides eburneoflavus sp. nov., Iolated from Soil.</title>
        <authorList>
            <person name="Roh S.G."/>
            <person name="Lee C."/>
            <person name="Kim M.-K."/>
            <person name="Kim S.B."/>
        </authorList>
    </citation>
    <scope>NUCLEOTIDE SEQUENCE [LARGE SCALE GENOMIC DNA]</scope>
    <source>
        <strain evidence="8 9">MMS17-SY117</strain>
    </source>
</reference>
<evidence type="ECO:0000256" key="6">
    <source>
        <dbReference type="SAM" id="Phobius"/>
    </source>
</evidence>
<dbReference type="Pfam" id="PF04932">
    <property type="entry name" value="Wzy_C"/>
    <property type="match status" value="1"/>
</dbReference>
<dbReference type="InterPro" id="IPR007016">
    <property type="entry name" value="O-antigen_ligase-rel_domated"/>
</dbReference>
<dbReference type="EMBL" id="CP038267">
    <property type="protein sequence ID" value="QBR92723.1"/>
    <property type="molecule type" value="Genomic_DNA"/>
</dbReference>
<evidence type="ECO:0000256" key="4">
    <source>
        <dbReference type="ARBA" id="ARBA00023136"/>
    </source>
</evidence>
<keyword evidence="8" id="KW-0436">Ligase</keyword>
<feature type="transmembrane region" description="Helical" evidence="6">
    <location>
        <begin position="72"/>
        <end position="90"/>
    </location>
</feature>
<keyword evidence="3 6" id="KW-1133">Transmembrane helix</keyword>
<feature type="domain" description="O-antigen ligase-related" evidence="7">
    <location>
        <begin position="171"/>
        <end position="291"/>
    </location>
</feature>
<dbReference type="GO" id="GO:0016020">
    <property type="term" value="C:membrane"/>
    <property type="evidence" value="ECO:0007669"/>
    <property type="project" value="UniProtKB-SubCell"/>
</dbReference>
<feature type="transmembrane region" description="Helical" evidence="6">
    <location>
        <begin position="48"/>
        <end position="66"/>
    </location>
</feature>
<evidence type="ECO:0000313" key="8">
    <source>
        <dbReference type="EMBL" id="QBR92723.1"/>
    </source>
</evidence>
<evidence type="ECO:0000256" key="2">
    <source>
        <dbReference type="ARBA" id="ARBA00022692"/>
    </source>
</evidence>
<dbReference type="AlphaFoldDB" id="A0A4P7GLB5"/>
<comment type="subcellular location">
    <subcellularLocation>
        <location evidence="1">Membrane</location>
        <topology evidence="1">Multi-pass membrane protein</topology>
    </subcellularLocation>
</comment>
<dbReference type="Proteomes" id="UP000294894">
    <property type="component" value="Chromosome"/>
</dbReference>
<dbReference type="InterPro" id="IPR051533">
    <property type="entry name" value="WaaL-like"/>
</dbReference>
<dbReference type="OrthoDB" id="9987496at2"/>
<feature type="transmembrane region" description="Helical" evidence="6">
    <location>
        <begin position="137"/>
        <end position="157"/>
    </location>
</feature>
<evidence type="ECO:0000256" key="3">
    <source>
        <dbReference type="ARBA" id="ARBA00022989"/>
    </source>
</evidence>
<dbReference type="PANTHER" id="PTHR37422">
    <property type="entry name" value="TEICHURONIC ACID BIOSYNTHESIS PROTEIN TUAE"/>
    <property type="match status" value="1"/>
</dbReference>
<feature type="transmembrane region" description="Helical" evidence="6">
    <location>
        <begin position="284"/>
        <end position="300"/>
    </location>
</feature>
<keyword evidence="9" id="KW-1185">Reference proteome</keyword>
<organism evidence="8 9">
    <name type="scientific">Nocardioides euryhalodurans</name>
    <dbReference type="NCBI Taxonomy" id="2518370"/>
    <lineage>
        <taxon>Bacteria</taxon>
        <taxon>Bacillati</taxon>
        <taxon>Actinomycetota</taxon>
        <taxon>Actinomycetes</taxon>
        <taxon>Propionibacteriales</taxon>
        <taxon>Nocardioidaceae</taxon>
        <taxon>Nocardioides</taxon>
    </lineage>
</organism>
<protein>
    <submittedName>
        <fullName evidence="8">O-antigen ligase domain-containing protein</fullName>
    </submittedName>
</protein>
<proteinExistence type="predicted"/>
<feature type="compositionally biased region" description="Basic and acidic residues" evidence="5">
    <location>
        <begin position="364"/>
        <end position="373"/>
    </location>
</feature>
<feature type="transmembrane region" description="Helical" evidence="6">
    <location>
        <begin position="102"/>
        <end position="125"/>
    </location>
</feature>
<dbReference type="RefSeq" id="WP_135077421.1">
    <property type="nucleotide sequence ID" value="NZ_CP038267.1"/>
</dbReference>
<evidence type="ECO:0000256" key="5">
    <source>
        <dbReference type="SAM" id="MobiDB-lite"/>
    </source>
</evidence>
<accession>A0A4P7GLB5</accession>
<feature type="transmembrane region" description="Helical" evidence="6">
    <location>
        <begin position="312"/>
        <end position="345"/>
    </location>
</feature>
<evidence type="ECO:0000313" key="9">
    <source>
        <dbReference type="Proteomes" id="UP000294894"/>
    </source>
</evidence>
<dbReference type="GO" id="GO:0016874">
    <property type="term" value="F:ligase activity"/>
    <property type="evidence" value="ECO:0007669"/>
    <property type="project" value="UniProtKB-KW"/>
</dbReference>
<feature type="transmembrane region" description="Helical" evidence="6">
    <location>
        <begin position="169"/>
        <end position="200"/>
    </location>
</feature>
<feature type="transmembrane region" description="Helical" evidence="6">
    <location>
        <begin position="25"/>
        <end position="41"/>
    </location>
</feature>
<sequence>MTAYVLLAAVAWAVATRGGTGPRDLALVLVLLALAVVTARARPPRHVSLGVTMVALLLWLLVAGPLRTGLTLEGVRVPLLVVGVVLTVLATRRLDHAEREVFLGGMVVLGCLHAVVALGELAVAVSQRLPYPARVDSLLGSSNGLAMLLVATSVLTVREIAHRGGRLPALALLVQGAAVIATGSRTAIALAAVLLVGYAASRPGWRPRAVATCGVLAGGAMVAWRFATEPPEPRPHLWREALARIADHPLMGAGPEPAEFSLSAADARATTHAHDELLQWGVEYGLVGVGLALLVLVLAVRTTRPYGQGDRWALLAATILLSAGLVDFTLRITALAVVAAALATLGLTDPPPPRAAAPPASRATSRDTRVRPA</sequence>
<keyword evidence="2 6" id="KW-0812">Transmembrane</keyword>
<evidence type="ECO:0000256" key="1">
    <source>
        <dbReference type="ARBA" id="ARBA00004141"/>
    </source>
</evidence>
<dbReference type="KEGG" id="noy:EXE57_10875"/>
<dbReference type="PANTHER" id="PTHR37422:SF13">
    <property type="entry name" value="LIPOPOLYSACCHARIDE BIOSYNTHESIS PROTEIN PA4999-RELATED"/>
    <property type="match status" value="1"/>
</dbReference>